<accession>A0A7M7PQE4</accession>
<feature type="compositionally biased region" description="Basic and acidic residues" evidence="5">
    <location>
        <begin position="156"/>
        <end position="169"/>
    </location>
</feature>
<evidence type="ECO:0000313" key="8">
    <source>
        <dbReference type="Proteomes" id="UP000007110"/>
    </source>
</evidence>
<reference evidence="7" key="2">
    <citation type="submission" date="2021-01" db="UniProtKB">
        <authorList>
            <consortium name="EnsemblMetazoa"/>
        </authorList>
    </citation>
    <scope>IDENTIFICATION</scope>
</reference>
<comment type="subcellular location">
    <subcellularLocation>
        <location evidence="1">Nucleus</location>
    </subcellularLocation>
</comment>
<feature type="domain" description="HMG box" evidence="6">
    <location>
        <begin position="170"/>
        <end position="244"/>
    </location>
</feature>
<dbReference type="CDD" id="cd22016">
    <property type="entry name" value="HMG-box_NHP10-like"/>
    <property type="match status" value="1"/>
</dbReference>
<evidence type="ECO:0000259" key="6">
    <source>
        <dbReference type="PROSITE" id="PS50118"/>
    </source>
</evidence>
<dbReference type="OrthoDB" id="10070927at2759"/>
<feature type="compositionally biased region" description="Basic and acidic residues" evidence="5">
    <location>
        <begin position="248"/>
        <end position="259"/>
    </location>
</feature>
<dbReference type="Proteomes" id="UP000007110">
    <property type="component" value="Unassembled WGS sequence"/>
</dbReference>
<dbReference type="EnsemblMetazoa" id="XM_030999082">
    <property type="protein sequence ID" value="XP_030854942"/>
    <property type="gene ID" value="LOC100890571"/>
</dbReference>
<dbReference type="InterPro" id="IPR050342">
    <property type="entry name" value="HMGB"/>
</dbReference>
<dbReference type="PANTHER" id="PTHR48112:SF22">
    <property type="entry name" value="MITOCHONDRIAL TRANSCRIPTION FACTOR A, ISOFORM B"/>
    <property type="match status" value="1"/>
</dbReference>
<keyword evidence="8" id="KW-1185">Reference proteome</keyword>
<evidence type="ECO:0000256" key="1">
    <source>
        <dbReference type="ARBA" id="ARBA00004123"/>
    </source>
</evidence>
<sequence length="601" mass="67950">MLYLNLKSVNIRHRSRNISETMQDTYAYKRRYITLKRKCDSLELSNERVLNRLCHVKKYIHKLSRERRGLAKKLTELGDGFKKSDLTVPLEEELPGAMTGGSDSPSPSGPAVGETLGGFGPFTQGGPVKGEEMVTVVQEPPRPVVVQVKPRKKRTRDSNKPEREKDPNAPKKPANAFLMYCQQERQKVQDGEGNGIYSADMSHQDLTRQLAKQWKFLSEEEKKHYYLLYEKEKDRYDKAVKKYAKGAGLDKKKSSRDNGNDADSETIDVVKMGQEKEWRPKVFREEKITLKTSHTSEDQTIDVEKDEFEFTDPPGMAEEPKICLEKIDKSKLFDKARLFGLPSLDSQKHESSGSKADTGGKQLRDYFMKTEMRPLPRPQRTDFKGPAILEIATGRKSASPTMLSHAAPKMLPEAPLRHAMELSIKELVGARPSSFEVRNPAMIELKSKGEERTVLASALQNKPMFDMKMRSSTDYTTKHKPILDVTGPPSDASNPWGMMSSEVKSKLAVEMRSRVSAEQDKHKTLIDSNPRAFTDSKTTLASELRSKPSNSETIKCASPLESKVRGSPETMRRVSLDNKRAVIELKKIPVDPSDDPYHFDD</sequence>
<dbReference type="OMA" id="NPAMMEL"/>
<evidence type="ECO:0000256" key="5">
    <source>
        <dbReference type="SAM" id="MobiDB-lite"/>
    </source>
</evidence>
<keyword evidence="3 4" id="KW-0539">Nucleus</keyword>
<evidence type="ECO:0000313" key="7">
    <source>
        <dbReference type="EnsemblMetazoa" id="XP_030854942"/>
    </source>
</evidence>
<dbReference type="GO" id="GO:0003677">
    <property type="term" value="F:DNA binding"/>
    <property type="evidence" value="ECO:0007669"/>
    <property type="project" value="UniProtKB-UniRule"/>
</dbReference>
<dbReference type="KEGG" id="spu:100890571"/>
<feature type="compositionally biased region" description="Low complexity" evidence="5">
    <location>
        <begin position="100"/>
        <end position="110"/>
    </location>
</feature>
<feature type="region of interest" description="Disordered" evidence="5">
    <location>
        <begin position="94"/>
        <end position="173"/>
    </location>
</feature>
<dbReference type="PANTHER" id="PTHR48112">
    <property type="entry name" value="HIGH MOBILITY GROUP PROTEIN DSP1"/>
    <property type="match status" value="1"/>
</dbReference>
<dbReference type="InParanoid" id="A0A7M7PQE4"/>
<evidence type="ECO:0000256" key="4">
    <source>
        <dbReference type="PROSITE-ProRule" id="PRU00267"/>
    </source>
</evidence>
<keyword evidence="2 4" id="KW-0238">DNA-binding</keyword>
<dbReference type="SMART" id="SM00398">
    <property type="entry name" value="HMG"/>
    <property type="match status" value="1"/>
</dbReference>
<name>A0A7M7PQE4_STRPU</name>
<protein>
    <recommendedName>
        <fullName evidence="6">HMG box domain-containing protein</fullName>
    </recommendedName>
</protein>
<evidence type="ECO:0000256" key="3">
    <source>
        <dbReference type="ARBA" id="ARBA00023242"/>
    </source>
</evidence>
<proteinExistence type="predicted"/>
<dbReference type="Pfam" id="PF00505">
    <property type="entry name" value="HMG_box"/>
    <property type="match status" value="1"/>
</dbReference>
<feature type="region of interest" description="Disordered" evidence="5">
    <location>
        <begin position="247"/>
        <end position="266"/>
    </location>
</feature>
<dbReference type="PROSITE" id="PS50118">
    <property type="entry name" value="HMG_BOX_2"/>
    <property type="match status" value="1"/>
</dbReference>
<feature type="region of interest" description="Disordered" evidence="5">
    <location>
        <begin position="538"/>
        <end position="557"/>
    </location>
</feature>
<organism evidence="7 8">
    <name type="scientific">Strongylocentrotus purpuratus</name>
    <name type="common">Purple sea urchin</name>
    <dbReference type="NCBI Taxonomy" id="7668"/>
    <lineage>
        <taxon>Eukaryota</taxon>
        <taxon>Metazoa</taxon>
        <taxon>Echinodermata</taxon>
        <taxon>Eleutherozoa</taxon>
        <taxon>Echinozoa</taxon>
        <taxon>Echinoidea</taxon>
        <taxon>Euechinoidea</taxon>
        <taxon>Echinacea</taxon>
        <taxon>Camarodonta</taxon>
        <taxon>Echinidea</taxon>
        <taxon>Strongylocentrotidae</taxon>
        <taxon>Strongylocentrotus</taxon>
    </lineage>
</organism>
<dbReference type="GeneID" id="100890571"/>
<dbReference type="GO" id="GO:0005634">
    <property type="term" value="C:nucleus"/>
    <property type="evidence" value="ECO:0007669"/>
    <property type="project" value="UniProtKB-SubCell"/>
</dbReference>
<dbReference type="AlphaFoldDB" id="A0A7M7PQE4"/>
<dbReference type="RefSeq" id="XP_030854942.1">
    <property type="nucleotide sequence ID" value="XM_030999082.1"/>
</dbReference>
<dbReference type="Gene3D" id="1.10.30.10">
    <property type="entry name" value="High mobility group box domain"/>
    <property type="match status" value="1"/>
</dbReference>
<reference evidence="8" key="1">
    <citation type="submission" date="2015-02" db="EMBL/GenBank/DDBJ databases">
        <title>Genome sequencing for Strongylocentrotus purpuratus.</title>
        <authorList>
            <person name="Murali S."/>
            <person name="Liu Y."/>
            <person name="Vee V."/>
            <person name="English A."/>
            <person name="Wang M."/>
            <person name="Skinner E."/>
            <person name="Han Y."/>
            <person name="Muzny D.M."/>
            <person name="Worley K.C."/>
            <person name="Gibbs R.A."/>
        </authorList>
    </citation>
    <scope>NUCLEOTIDE SEQUENCE</scope>
</reference>
<dbReference type="Pfam" id="PF24245">
    <property type="entry name" value="INO80F"/>
    <property type="match status" value="1"/>
</dbReference>
<feature type="compositionally biased region" description="Polar residues" evidence="5">
    <location>
        <begin position="538"/>
        <end position="553"/>
    </location>
</feature>
<feature type="DNA-binding region" description="HMG box" evidence="4">
    <location>
        <begin position="170"/>
        <end position="244"/>
    </location>
</feature>
<dbReference type="InterPro" id="IPR036910">
    <property type="entry name" value="HMG_box_dom_sf"/>
</dbReference>
<dbReference type="InterPro" id="IPR009071">
    <property type="entry name" value="HMG_box_dom"/>
</dbReference>
<evidence type="ECO:0000256" key="2">
    <source>
        <dbReference type="ARBA" id="ARBA00023125"/>
    </source>
</evidence>
<dbReference type="InterPro" id="IPR056513">
    <property type="entry name" value="INO80F"/>
</dbReference>
<dbReference type="SUPFAM" id="SSF47095">
    <property type="entry name" value="HMG-box"/>
    <property type="match status" value="1"/>
</dbReference>
<feature type="compositionally biased region" description="Low complexity" evidence="5">
    <location>
        <begin position="134"/>
        <end position="148"/>
    </location>
</feature>